<evidence type="ECO:0000313" key="10">
    <source>
        <dbReference type="Proteomes" id="UP000092578"/>
    </source>
</evidence>
<comment type="similarity">
    <text evidence="2 7">Belongs to the pseudouridine synthase RluA family.</text>
</comment>
<dbReference type="AlphaFoldDB" id="A0A1B9AJ80"/>
<evidence type="ECO:0000256" key="4">
    <source>
        <dbReference type="ARBA" id="ARBA00023235"/>
    </source>
</evidence>
<dbReference type="InterPro" id="IPR036986">
    <property type="entry name" value="S4_RNA-bd_sf"/>
</dbReference>
<reference evidence="10" key="1">
    <citation type="submission" date="2016-05" db="EMBL/GenBank/DDBJ databases">
        <authorList>
            <person name="Liu B."/>
            <person name="Wang J."/>
            <person name="Zhu Y."/>
            <person name="Liu G."/>
            <person name="Chen Q."/>
            <person name="Chen Z."/>
            <person name="Lan J."/>
            <person name="Che J."/>
            <person name="Ge C."/>
            <person name="Shi H."/>
            <person name="Pan Z."/>
            <person name="Liu X."/>
        </authorList>
    </citation>
    <scope>NUCLEOTIDE SEQUENCE [LARGE SCALE GENOMIC DNA]</scope>
    <source>
        <strain evidence="10">FJAT-27215</strain>
    </source>
</reference>
<dbReference type="NCBIfam" id="TIGR00005">
    <property type="entry name" value="rluA_subfam"/>
    <property type="match status" value="1"/>
</dbReference>
<dbReference type="PROSITE" id="PS01129">
    <property type="entry name" value="PSI_RLU"/>
    <property type="match status" value="1"/>
</dbReference>
<proteinExistence type="inferred from homology"/>
<dbReference type="EC" id="5.4.99.-" evidence="7"/>
<dbReference type="InterPro" id="IPR006225">
    <property type="entry name" value="PsdUridine_synth_RluC/D"/>
</dbReference>
<accession>A0A1B9AJ80</accession>
<name>A0A1B9AJ80_9BACI</name>
<dbReference type="RefSeq" id="WP_065411529.1">
    <property type="nucleotide sequence ID" value="NZ_MAYT01000028.1"/>
</dbReference>
<dbReference type="CDD" id="cd02869">
    <property type="entry name" value="PseudoU_synth_RluA_like"/>
    <property type="match status" value="1"/>
</dbReference>
<dbReference type="FunFam" id="3.30.2350.10:FF:000006">
    <property type="entry name" value="Pseudouridine synthase"/>
    <property type="match status" value="1"/>
</dbReference>
<gene>
    <name evidence="9" type="ORF">A8F95_13040</name>
</gene>
<keyword evidence="4 7" id="KW-0413">Isomerase</keyword>
<evidence type="ECO:0000313" key="9">
    <source>
        <dbReference type="EMBL" id="OCA83898.1"/>
    </source>
</evidence>
<dbReference type="SUPFAM" id="SSF55174">
    <property type="entry name" value="Alpha-L RNA-binding motif"/>
    <property type="match status" value="1"/>
</dbReference>
<comment type="function">
    <text evidence="7">Responsible for synthesis of pseudouridine from uracil.</text>
</comment>
<dbReference type="GO" id="GO:0120159">
    <property type="term" value="F:rRNA pseudouridine synthase activity"/>
    <property type="evidence" value="ECO:0007669"/>
    <property type="project" value="UniProtKB-ARBA"/>
</dbReference>
<dbReference type="Proteomes" id="UP000092578">
    <property type="component" value="Unassembled WGS sequence"/>
</dbReference>
<dbReference type="Pfam" id="PF00849">
    <property type="entry name" value="PseudoU_synth_2"/>
    <property type="match status" value="1"/>
</dbReference>
<dbReference type="PROSITE" id="PS50889">
    <property type="entry name" value="S4"/>
    <property type="match status" value="1"/>
</dbReference>
<organism evidence="9 10">
    <name type="scientific">Pseudobacillus wudalianchiensis</name>
    <dbReference type="NCBI Taxonomy" id="1743143"/>
    <lineage>
        <taxon>Bacteria</taxon>
        <taxon>Bacillati</taxon>
        <taxon>Bacillota</taxon>
        <taxon>Bacilli</taxon>
        <taxon>Bacillales</taxon>
        <taxon>Bacillaceae</taxon>
        <taxon>Pseudobacillus</taxon>
    </lineage>
</organism>
<dbReference type="EMBL" id="MAYT01000028">
    <property type="protein sequence ID" value="OCA83898.1"/>
    <property type="molecule type" value="Genomic_DNA"/>
</dbReference>
<feature type="domain" description="RNA-binding S4" evidence="8">
    <location>
        <begin position="15"/>
        <end position="79"/>
    </location>
</feature>
<evidence type="ECO:0000256" key="3">
    <source>
        <dbReference type="ARBA" id="ARBA00022884"/>
    </source>
</evidence>
<comment type="caution">
    <text evidence="9">The sequence shown here is derived from an EMBL/GenBank/DDBJ whole genome shotgun (WGS) entry which is preliminary data.</text>
</comment>
<sequence>MDRIEYIVREEEENVRIDKVAAGINEEWSRTQVQDWIKAGLVKVNDKPVKSNYKCLPGDELIIDIPDPEPLDIEAEDLDLDIYYEDQDVLVVNKPRGMVVHPAPGHLSGTLVNGLMAHCKDLSGINGVMRPGIVHRIDKDTSGLLMVAKNDMAHEKLVQQLVDKTVTRKYKAIVHGVIPHDDGTIDAPIGRDTKDRQSMAVVNGGKHAVTHFHVIERFKDFTFVECVLETGRTHQIRVHMKYIGYPLAGDPKYGPKKTLDIDGQALHAGVLGFIHPRTGEYMEFEAPLPEEFERLLELLSKNN</sequence>
<dbReference type="Gene3D" id="3.30.2350.10">
    <property type="entry name" value="Pseudouridine synthase"/>
    <property type="match status" value="1"/>
</dbReference>
<evidence type="ECO:0000256" key="1">
    <source>
        <dbReference type="ARBA" id="ARBA00000073"/>
    </source>
</evidence>
<evidence type="ECO:0000256" key="7">
    <source>
        <dbReference type="RuleBase" id="RU362028"/>
    </source>
</evidence>
<evidence type="ECO:0000256" key="6">
    <source>
        <dbReference type="PROSITE-ProRule" id="PRU00182"/>
    </source>
</evidence>
<dbReference type="InterPro" id="IPR050188">
    <property type="entry name" value="RluA_PseudoU_synthase"/>
</dbReference>
<dbReference type="PANTHER" id="PTHR21600">
    <property type="entry name" value="MITOCHONDRIAL RNA PSEUDOURIDINE SYNTHASE"/>
    <property type="match status" value="1"/>
</dbReference>
<evidence type="ECO:0000256" key="2">
    <source>
        <dbReference type="ARBA" id="ARBA00010876"/>
    </source>
</evidence>
<feature type="active site" evidence="5">
    <location>
        <position position="138"/>
    </location>
</feature>
<dbReference type="SMART" id="SM00363">
    <property type="entry name" value="S4"/>
    <property type="match status" value="1"/>
</dbReference>
<keyword evidence="3 6" id="KW-0694">RNA-binding</keyword>
<dbReference type="Pfam" id="PF01479">
    <property type="entry name" value="S4"/>
    <property type="match status" value="1"/>
</dbReference>
<evidence type="ECO:0000256" key="5">
    <source>
        <dbReference type="PIRSR" id="PIRSR606225-1"/>
    </source>
</evidence>
<protein>
    <recommendedName>
        <fullName evidence="7">Pseudouridine synthase</fullName>
        <ecNumber evidence="7">5.4.99.-</ecNumber>
    </recommendedName>
</protein>
<dbReference type="GO" id="GO:0000455">
    <property type="term" value="P:enzyme-directed rRNA pseudouridine synthesis"/>
    <property type="evidence" value="ECO:0007669"/>
    <property type="project" value="UniProtKB-ARBA"/>
</dbReference>
<evidence type="ECO:0000259" key="8">
    <source>
        <dbReference type="SMART" id="SM00363"/>
    </source>
</evidence>
<keyword evidence="10" id="KW-1185">Reference proteome</keyword>
<dbReference type="SUPFAM" id="SSF55120">
    <property type="entry name" value="Pseudouridine synthase"/>
    <property type="match status" value="1"/>
</dbReference>
<dbReference type="PANTHER" id="PTHR21600:SF44">
    <property type="entry name" value="RIBOSOMAL LARGE SUBUNIT PSEUDOURIDINE SYNTHASE D"/>
    <property type="match status" value="1"/>
</dbReference>
<dbReference type="Gene3D" id="3.10.290.10">
    <property type="entry name" value="RNA-binding S4 domain"/>
    <property type="match status" value="1"/>
</dbReference>
<dbReference type="GO" id="GO:0003723">
    <property type="term" value="F:RNA binding"/>
    <property type="evidence" value="ECO:0007669"/>
    <property type="project" value="UniProtKB-KW"/>
</dbReference>
<dbReference type="CDD" id="cd00165">
    <property type="entry name" value="S4"/>
    <property type="match status" value="1"/>
</dbReference>
<comment type="catalytic activity">
    <reaction evidence="1 7">
        <text>a uridine in RNA = a pseudouridine in RNA</text>
        <dbReference type="Rhea" id="RHEA:48348"/>
        <dbReference type="Rhea" id="RHEA-COMP:12068"/>
        <dbReference type="Rhea" id="RHEA-COMP:12069"/>
        <dbReference type="ChEBI" id="CHEBI:65314"/>
        <dbReference type="ChEBI" id="CHEBI:65315"/>
    </reaction>
</comment>
<dbReference type="InterPro" id="IPR006145">
    <property type="entry name" value="PsdUridine_synth_RsuA/RluA"/>
</dbReference>
<dbReference type="InterPro" id="IPR006224">
    <property type="entry name" value="PsdUridine_synth_RluA-like_CS"/>
</dbReference>
<dbReference type="InterPro" id="IPR002942">
    <property type="entry name" value="S4_RNA-bd"/>
</dbReference>
<dbReference type="InterPro" id="IPR020103">
    <property type="entry name" value="PsdUridine_synth_cat_dom_sf"/>
</dbReference>